<dbReference type="PANTHER" id="PTHR44196">
    <property type="entry name" value="DEHYDROGENASE/REDUCTASE SDR FAMILY MEMBER 7B"/>
    <property type="match status" value="1"/>
</dbReference>
<dbReference type="Gene3D" id="3.40.50.720">
    <property type="entry name" value="NAD(P)-binding Rossmann-like Domain"/>
    <property type="match status" value="1"/>
</dbReference>
<comment type="similarity">
    <text evidence="1 3">Belongs to the short-chain dehydrogenases/reductases (SDR) family.</text>
</comment>
<feature type="domain" description="Ketoreductase" evidence="4">
    <location>
        <begin position="9"/>
        <end position="192"/>
    </location>
</feature>
<dbReference type="PIRSF" id="PIRSF000126">
    <property type="entry name" value="11-beta-HSD1"/>
    <property type="match status" value="1"/>
</dbReference>
<protein>
    <recommendedName>
        <fullName evidence="4">Ketoreductase domain-containing protein</fullName>
    </recommendedName>
</protein>
<organism evidence="5 6">
    <name type="scientific">Pseudofulvimonas gallinarii</name>
    <dbReference type="NCBI Taxonomy" id="634155"/>
    <lineage>
        <taxon>Bacteria</taxon>
        <taxon>Pseudomonadati</taxon>
        <taxon>Pseudomonadota</taxon>
        <taxon>Gammaproteobacteria</taxon>
        <taxon>Lysobacterales</taxon>
        <taxon>Rhodanobacteraceae</taxon>
        <taxon>Pseudofulvimonas</taxon>
    </lineage>
</organism>
<comment type="caution">
    <text evidence="5">The sequence shown here is derived from an EMBL/GenBank/DDBJ whole genome shotgun (WGS) entry which is preliminary data.</text>
</comment>
<dbReference type="PRINTS" id="PR00081">
    <property type="entry name" value="GDHRDH"/>
</dbReference>
<evidence type="ECO:0000259" key="4">
    <source>
        <dbReference type="SMART" id="SM00822"/>
    </source>
</evidence>
<evidence type="ECO:0000313" key="6">
    <source>
        <dbReference type="Proteomes" id="UP000294599"/>
    </source>
</evidence>
<accession>A0A4R3LLI7</accession>
<evidence type="ECO:0000256" key="2">
    <source>
        <dbReference type="ARBA" id="ARBA00023002"/>
    </source>
</evidence>
<dbReference type="SMART" id="SM00822">
    <property type="entry name" value="PKS_KR"/>
    <property type="match status" value="1"/>
</dbReference>
<dbReference type="RefSeq" id="WP_240639641.1">
    <property type="nucleotide sequence ID" value="NZ_JBHLWF010000005.1"/>
</dbReference>
<dbReference type="EMBL" id="SMAF01000001">
    <property type="protein sequence ID" value="TCT01162.1"/>
    <property type="molecule type" value="Genomic_DNA"/>
</dbReference>
<evidence type="ECO:0000313" key="5">
    <source>
        <dbReference type="EMBL" id="TCT01162.1"/>
    </source>
</evidence>
<name>A0A4R3LLI7_9GAMM</name>
<proteinExistence type="inferred from homology"/>
<sequence length="281" mass="30872">MSNHPQRRPLALVTGASAGIGAAFARELASRGYDLVLTARRRERLEALAAELESAHGSHSTILVADLNQAGAPAQIAAELDERGLGIDLLVNNAGYGIPGHLRDQDWPVHRDFLQIMVSAPVELAWRLLPGMLERGHGRIINIASVAGLIPGTAGHTLYAASKSFLVKFSQSLALEYRGRGVNTCAVCAGFTLSEFHDVNGARPLMNRMPKWIWLQADRVARDALGAVERGRIVQISGLLYKTIYLMTKYLPDWLLLRMSARRSRHFRVQVAQPLAERQAD</sequence>
<dbReference type="InterPro" id="IPR002347">
    <property type="entry name" value="SDR_fam"/>
</dbReference>
<dbReference type="GO" id="GO:0016020">
    <property type="term" value="C:membrane"/>
    <property type="evidence" value="ECO:0007669"/>
    <property type="project" value="TreeGrafter"/>
</dbReference>
<dbReference type="AlphaFoldDB" id="A0A4R3LLI7"/>
<dbReference type="PANTHER" id="PTHR44196:SF2">
    <property type="entry name" value="SHORT-CHAIN DEHYDROGENASE-RELATED"/>
    <property type="match status" value="1"/>
</dbReference>
<keyword evidence="2" id="KW-0560">Oxidoreductase</keyword>
<dbReference type="GO" id="GO:0016491">
    <property type="term" value="F:oxidoreductase activity"/>
    <property type="evidence" value="ECO:0007669"/>
    <property type="project" value="UniProtKB-KW"/>
</dbReference>
<dbReference type="InterPro" id="IPR036291">
    <property type="entry name" value="NAD(P)-bd_dom_sf"/>
</dbReference>
<dbReference type="PRINTS" id="PR00080">
    <property type="entry name" value="SDRFAMILY"/>
</dbReference>
<reference evidence="5 6" key="1">
    <citation type="submission" date="2019-03" db="EMBL/GenBank/DDBJ databases">
        <title>Genomic Encyclopedia of Type Strains, Phase IV (KMG-IV): sequencing the most valuable type-strain genomes for metagenomic binning, comparative biology and taxonomic classification.</title>
        <authorList>
            <person name="Goeker M."/>
        </authorList>
    </citation>
    <scope>NUCLEOTIDE SEQUENCE [LARGE SCALE GENOMIC DNA]</scope>
    <source>
        <strain evidence="5 6">DSM 21944</strain>
    </source>
</reference>
<dbReference type="Proteomes" id="UP000294599">
    <property type="component" value="Unassembled WGS sequence"/>
</dbReference>
<dbReference type="InterPro" id="IPR057326">
    <property type="entry name" value="KR_dom"/>
</dbReference>
<gene>
    <name evidence="5" type="ORF">EDC25_10116</name>
</gene>
<evidence type="ECO:0000256" key="1">
    <source>
        <dbReference type="ARBA" id="ARBA00006484"/>
    </source>
</evidence>
<keyword evidence="6" id="KW-1185">Reference proteome</keyword>
<dbReference type="SUPFAM" id="SSF51735">
    <property type="entry name" value="NAD(P)-binding Rossmann-fold domains"/>
    <property type="match status" value="1"/>
</dbReference>
<dbReference type="Pfam" id="PF00106">
    <property type="entry name" value="adh_short"/>
    <property type="match status" value="1"/>
</dbReference>
<evidence type="ECO:0000256" key="3">
    <source>
        <dbReference type="RuleBase" id="RU000363"/>
    </source>
</evidence>